<dbReference type="Gene3D" id="3.80.10.10">
    <property type="entry name" value="Ribonuclease Inhibitor"/>
    <property type="match status" value="1"/>
</dbReference>
<evidence type="ECO:0000256" key="2">
    <source>
        <dbReference type="ARBA" id="ARBA00022692"/>
    </source>
</evidence>
<dbReference type="EMBL" id="JAENGZ010000124">
    <property type="protein sequence ID" value="KAG6968240.1"/>
    <property type="molecule type" value="Genomic_DNA"/>
</dbReference>
<evidence type="ECO:0008006" key="9">
    <source>
        <dbReference type="Google" id="ProtNLM"/>
    </source>
</evidence>
<accession>A0A8T1UV07</accession>
<dbReference type="VEuPathDB" id="FungiDB:PC110_g6375"/>
<dbReference type="InterPro" id="IPR032675">
    <property type="entry name" value="LRR_dom_sf"/>
</dbReference>
<evidence type="ECO:0000256" key="1">
    <source>
        <dbReference type="ARBA" id="ARBA00004370"/>
    </source>
</evidence>
<evidence type="ECO:0000256" key="3">
    <source>
        <dbReference type="ARBA" id="ARBA00022737"/>
    </source>
</evidence>
<keyword evidence="3" id="KW-0677">Repeat</keyword>
<evidence type="ECO:0000256" key="5">
    <source>
        <dbReference type="ARBA" id="ARBA00023136"/>
    </source>
</evidence>
<keyword evidence="2" id="KW-0812">Transmembrane</keyword>
<dbReference type="FunFam" id="3.80.10.10:FF:000129">
    <property type="entry name" value="Leucine-rich repeat receptor-like kinase"/>
    <property type="match status" value="1"/>
</dbReference>
<dbReference type="SUPFAM" id="SSF52058">
    <property type="entry name" value="L domain-like"/>
    <property type="match status" value="1"/>
</dbReference>
<keyword evidence="5" id="KW-0472">Membrane</keyword>
<dbReference type="Pfam" id="PF13855">
    <property type="entry name" value="LRR_8"/>
    <property type="match status" value="1"/>
</dbReference>
<feature type="signal peptide" evidence="6">
    <location>
        <begin position="1"/>
        <end position="21"/>
    </location>
</feature>
<sequence length="148" mass="16888">MQTYLTAVICLLLSWANSVVAITRNERGALKLLYWATQGQRWVGQWNIQNDHSDPCLDNWYGIICDRNDRIRVIRLANNNLVGVLPPEFPREDLSGLRELDLSSNFLTGYVPHTLSRLGALRTLRLDRNHFVGTIPASLAQLTKLEFL</sequence>
<evidence type="ECO:0000256" key="4">
    <source>
        <dbReference type="ARBA" id="ARBA00022989"/>
    </source>
</evidence>
<feature type="chain" id="PRO_5035779518" description="Leucine-rich repeat-containing N-terminal plant-type domain-containing protein" evidence="6">
    <location>
        <begin position="22"/>
        <end position="148"/>
    </location>
</feature>
<protein>
    <recommendedName>
        <fullName evidence="9">Leucine-rich repeat-containing N-terminal plant-type domain-containing protein</fullName>
    </recommendedName>
</protein>
<comment type="subcellular location">
    <subcellularLocation>
        <location evidence="1">Membrane</location>
    </subcellularLocation>
</comment>
<dbReference type="OrthoDB" id="776842at2759"/>
<evidence type="ECO:0000313" key="8">
    <source>
        <dbReference type="Proteomes" id="UP000688947"/>
    </source>
</evidence>
<keyword evidence="6" id="KW-0732">Signal</keyword>
<dbReference type="GO" id="GO:0016020">
    <property type="term" value="C:membrane"/>
    <property type="evidence" value="ECO:0007669"/>
    <property type="project" value="UniProtKB-SubCell"/>
</dbReference>
<reference evidence="7" key="1">
    <citation type="submission" date="2021-01" db="EMBL/GenBank/DDBJ databases">
        <title>Phytophthora aleatoria, a newly-described species from Pinus radiata is distinct from Phytophthora cactorum isolates based on comparative genomics.</title>
        <authorList>
            <person name="Mcdougal R."/>
            <person name="Panda P."/>
            <person name="Williams N."/>
            <person name="Studholme D.J."/>
        </authorList>
    </citation>
    <scope>NUCLEOTIDE SEQUENCE</scope>
    <source>
        <strain evidence="7">NZFS 3830</strain>
    </source>
</reference>
<dbReference type="PANTHER" id="PTHR48010:SF58">
    <property type="entry name" value="RECEPTOR PROTEIN KINASE-LIKE PROTEIN ZAR1"/>
    <property type="match status" value="1"/>
</dbReference>
<name>A0A8T1UV07_9STRA</name>
<keyword evidence="4" id="KW-1133">Transmembrane helix</keyword>
<proteinExistence type="predicted"/>
<organism evidence="7 8">
    <name type="scientific">Phytophthora cactorum</name>
    <dbReference type="NCBI Taxonomy" id="29920"/>
    <lineage>
        <taxon>Eukaryota</taxon>
        <taxon>Sar</taxon>
        <taxon>Stramenopiles</taxon>
        <taxon>Oomycota</taxon>
        <taxon>Peronosporomycetes</taxon>
        <taxon>Peronosporales</taxon>
        <taxon>Peronosporaceae</taxon>
        <taxon>Phytophthora</taxon>
    </lineage>
</organism>
<dbReference type="InterPro" id="IPR001611">
    <property type="entry name" value="Leu-rich_rpt"/>
</dbReference>
<dbReference type="PANTHER" id="PTHR48010">
    <property type="entry name" value="OS05G0588300 PROTEIN"/>
    <property type="match status" value="1"/>
</dbReference>
<gene>
    <name evidence="7" type="ORF">JG687_00003863</name>
</gene>
<evidence type="ECO:0000313" key="7">
    <source>
        <dbReference type="EMBL" id="KAG6968240.1"/>
    </source>
</evidence>
<evidence type="ECO:0000256" key="6">
    <source>
        <dbReference type="SAM" id="SignalP"/>
    </source>
</evidence>
<dbReference type="InterPro" id="IPR050994">
    <property type="entry name" value="At_inactive_RLKs"/>
</dbReference>
<comment type="caution">
    <text evidence="7">The sequence shown here is derived from an EMBL/GenBank/DDBJ whole genome shotgun (WGS) entry which is preliminary data.</text>
</comment>
<dbReference type="Proteomes" id="UP000688947">
    <property type="component" value="Unassembled WGS sequence"/>
</dbReference>
<dbReference type="AlphaFoldDB" id="A0A8T1UV07"/>